<comment type="caution">
    <text evidence="9">The sequence shown here is derived from an EMBL/GenBank/DDBJ whole genome shotgun (WGS) entry which is preliminary data.</text>
</comment>
<dbReference type="PATRIC" id="fig|1203610.3.peg.3358"/>
<feature type="domain" description="ABC3 transporter permease C-terminal" evidence="7">
    <location>
        <begin position="283"/>
        <end position="398"/>
    </location>
</feature>
<evidence type="ECO:0000313" key="9">
    <source>
        <dbReference type="EMBL" id="KKB55821.1"/>
    </source>
</evidence>
<proteinExistence type="predicted"/>
<evidence type="ECO:0008006" key="11">
    <source>
        <dbReference type="Google" id="ProtNLM"/>
    </source>
</evidence>
<organism evidence="9 10">
    <name type="scientific">Parabacteroides gordonii MS-1 = DSM 23371</name>
    <dbReference type="NCBI Taxonomy" id="1203610"/>
    <lineage>
        <taxon>Bacteria</taxon>
        <taxon>Pseudomonadati</taxon>
        <taxon>Bacteroidota</taxon>
        <taxon>Bacteroidia</taxon>
        <taxon>Bacteroidales</taxon>
        <taxon>Tannerellaceae</taxon>
        <taxon>Parabacteroides</taxon>
    </lineage>
</organism>
<keyword evidence="4 6" id="KW-1133">Transmembrane helix</keyword>
<evidence type="ECO:0000259" key="7">
    <source>
        <dbReference type="Pfam" id="PF02687"/>
    </source>
</evidence>
<evidence type="ECO:0000259" key="8">
    <source>
        <dbReference type="Pfam" id="PF12704"/>
    </source>
</evidence>
<evidence type="ECO:0000256" key="4">
    <source>
        <dbReference type="ARBA" id="ARBA00022989"/>
    </source>
</evidence>
<dbReference type="GO" id="GO:0022857">
    <property type="term" value="F:transmembrane transporter activity"/>
    <property type="evidence" value="ECO:0007669"/>
    <property type="project" value="TreeGrafter"/>
</dbReference>
<dbReference type="Pfam" id="PF12704">
    <property type="entry name" value="MacB_PCD"/>
    <property type="match status" value="1"/>
</dbReference>
<accession>A0A0F5JD82</accession>
<dbReference type="Proteomes" id="UP000033035">
    <property type="component" value="Unassembled WGS sequence"/>
</dbReference>
<keyword evidence="10" id="KW-1185">Reference proteome</keyword>
<feature type="transmembrane region" description="Helical" evidence="6">
    <location>
        <begin position="366"/>
        <end position="392"/>
    </location>
</feature>
<feature type="transmembrane region" description="Helical" evidence="6">
    <location>
        <begin position="21"/>
        <end position="41"/>
    </location>
</feature>
<evidence type="ECO:0000313" key="10">
    <source>
        <dbReference type="Proteomes" id="UP000033035"/>
    </source>
</evidence>
<evidence type="ECO:0000256" key="6">
    <source>
        <dbReference type="SAM" id="Phobius"/>
    </source>
</evidence>
<evidence type="ECO:0000256" key="3">
    <source>
        <dbReference type="ARBA" id="ARBA00022692"/>
    </source>
</evidence>
<protein>
    <recommendedName>
        <fullName evidence="11">ABC3 transporter permease protein domain-containing protein</fullName>
    </recommendedName>
</protein>
<gene>
    <name evidence="9" type="ORF">HMPREF1536_03296</name>
</gene>
<dbReference type="HOGENOM" id="CLU_008713_1_0_10"/>
<comment type="subcellular location">
    <subcellularLocation>
        <location evidence="1">Cell membrane</location>
        <topology evidence="1">Multi-pass membrane protein</topology>
    </subcellularLocation>
</comment>
<keyword evidence="2" id="KW-1003">Cell membrane</keyword>
<feature type="transmembrane region" description="Helical" evidence="6">
    <location>
        <begin position="280"/>
        <end position="302"/>
    </location>
</feature>
<name>A0A0F5JD82_9BACT</name>
<feature type="transmembrane region" description="Helical" evidence="6">
    <location>
        <begin position="413"/>
        <end position="437"/>
    </location>
</feature>
<evidence type="ECO:0000256" key="2">
    <source>
        <dbReference type="ARBA" id="ARBA00022475"/>
    </source>
</evidence>
<feature type="transmembrane region" description="Helical" evidence="6">
    <location>
        <begin position="323"/>
        <end position="346"/>
    </location>
</feature>
<dbReference type="InterPro" id="IPR003838">
    <property type="entry name" value="ABC3_permease_C"/>
</dbReference>
<dbReference type="PANTHER" id="PTHR30572:SF18">
    <property type="entry name" value="ABC-TYPE MACROLIDE FAMILY EXPORT SYSTEM PERMEASE COMPONENT 2"/>
    <property type="match status" value="1"/>
</dbReference>
<feature type="domain" description="ABC3 transporter permease C-terminal" evidence="7">
    <location>
        <begin position="682"/>
        <end position="795"/>
    </location>
</feature>
<keyword evidence="3 6" id="KW-0812">Transmembrane</keyword>
<feature type="domain" description="MacB-like periplasmic core" evidence="8">
    <location>
        <begin position="20"/>
        <end position="235"/>
    </location>
</feature>
<dbReference type="PANTHER" id="PTHR30572">
    <property type="entry name" value="MEMBRANE COMPONENT OF TRANSPORTER-RELATED"/>
    <property type="match status" value="1"/>
</dbReference>
<feature type="transmembrane region" description="Helical" evidence="6">
    <location>
        <begin position="679"/>
        <end position="704"/>
    </location>
</feature>
<feature type="transmembrane region" description="Helical" evidence="6">
    <location>
        <begin position="731"/>
        <end position="751"/>
    </location>
</feature>
<dbReference type="EMBL" id="AQHW01000015">
    <property type="protein sequence ID" value="KKB55821.1"/>
    <property type="molecule type" value="Genomic_DNA"/>
</dbReference>
<sequence length="802" mass="90858">MLKHYFKVAIRLIKRSFLFSSINMLGFVLGMTAAFLIYLWVVDELTFEDFHKNRHSIYRVIAVEREPGGEIKESAYTVAPLSKTLREEFPQVEDATFLLNFGTLNLHSGENLIEAKYTYVDTTFFDVFSFPVVSGDPSLLKKDPQQIVLAESAARKLFGGASAVGKEVTCQFLGQTFRYKVAAVLKVPRKSHIKFEVLLSEQAYFEPASWDYVEGTNVYIRLRKGADLSATDRQVMSRAWTNHREDGRTLEFQPLEDIHLHTGFKDPSVDNYGNMSQIRLFMALALLVIFMGAFNFTTLSTARASLRYKEIGVRKVTGAKRKMLVAQFLSESLVQAFLSLVLALALTELLLPAFNQFVEKDIVLQFNWQTLLFILFGIIGVGSLAGAFPAFYMSSFNPLLAFKGGKATGKKGTLLKGLVCVQFVIAITMLFCTSVVFRQLHYLQQADLGLDKEDMVVVDCGEFELMAYFGNQGIDDYRREVMKNPHVKSVAGGVEIANYLQGRKTEESVFSWMNEKGQVDSLTVVGVVGDGSFMNTLGLTLLKGESFGADKDAYMDGTYKKELPVVINETAWKMMQVKDPVGMVVQNKGWFGETSKIVGVVKDFHFQPLREEVKPAYLYYSRQLLNTMYIKISPENKAETLKFLKDKYEEMRPDNVFSYRFFSDTLNQNYAREQQLSRMFLIFTVLAILVAMMGVFGLVALSTAQRTKEIGIRKVNGAHSDRIVRMFCREYMVWVGIAFVVACPVGYLFMARWLSNFAYQTTIGWWLFPLSGLVILLITFLTVAAQTWRAASRNPVKSLRYE</sequence>
<evidence type="ECO:0000256" key="5">
    <source>
        <dbReference type="ARBA" id="ARBA00023136"/>
    </source>
</evidence>
<dbReference type="GO" id="GO:0005886">
    <property type="term" value="C:plasma membrane"/>
    <property type="evidence" value="ECO:0007669"/>
    <property type="project" value="UniProtKB-SubCell"/>
</dbReference>
<dbReference type="InterPro" id="IPR025857">
    <property type="entry name" value="MacB_PCD"/>
</dbReference>
<keyword evidence="5 6" id="KW-0472">Membrane</keyword>
<reference evidence="9 10" key="1">
    <citation type="submission" date="2013-04" db="EMBL/GenBank/DDBJ databases">
        <title>The Genome Sequence of Parabacteroides gordonii DSM 23371.</title>
        <authorList>
            <consortium name="The Broad Institute Genomics Platform"/>
            <person name="Earl A."/>
            <person name="Ward D."/>
            <person name="Feldgarden M."/>
            <person name="Gevers D."/>
            <person name="Martens E."/>
            <person name="Sakamoto M."/>
            <person name="Benno Y."/>
            <person name="Suzuki N."/>
            <person name="Matsunaga N."/>
            <person name="Koshihara K."/>
            <person name="Seki M."/>
            <person name="Komiya H."/>
            <person name="Walker B."/>
            <person name="Young S."/>
            <person name="Zeng Q."/>
            <person name="Gargeya S."/>
            <person name="Fitzgerald M."/>
            <person name="Haas B."/>
            <person name="Abouelleil A."/>
            <person name="Allen A.W."/>
            <person name="Alvarado L."/>
            <person name="Arachchi H.M."/>
            <person name="Berlin A.M."/>
            <person name="Chapman S.B."/>
            <person name="Gainer-Dewar J."/>
            <person name="Goldberg J."/>
            <person name="Griggs A."/>
            <person name="Gujja S."/>
            <person name="Hansen M."/>
            <person name="Howarth C."/>
            <person name="Imamovic A."/>
            <person name="Ireland A."/>
            <person name="Larimer J."/>
            <person name="McCowan C."/>
            <person name="Murphy C."/>
            <person name="Pearson M."/>
            <person name="Poon T.W."/>
            <person name="Priest M."/>
            <person name="Roberts A."/>
            <person name="Saif S."/>
            <person name="Shea T."/>
            <person name="Sisk P."/>
            <person name="Sykes S."/>
            <person name="Wortman J."/>
            <person name="Nusbaum C."/>
            <person name="Birren B."/>
        </authorList>
    </citation>
    <scope>NUCLEOTIDE SEQUENCE [LARGE SCALE GENOMIC DNA]</scope>
    <source>
        <strain evidence="9 10">MS-1</strain>
    </source>
</reference>
<feature type="transmembrane region" description="Helical" evidence="6">
    <location>
        <begin position="763"/>
        <end position="785"/>
    </location>
</feature>
<evidence type="ECO:0000256" key="1">
    <source>
        <dbReference type="ARBA" id="ARBA00004651"/>
    </source>
</evidence>
<dbReference type="Pfam" id="PF02687">
    <property type="entry name" value="FtsX"/>
    <property type="match status" value="2"/>
</dbReference>
<dbReference type="InterPro" id="IPR050250">
    <property type="entry name" value="Macrolide_Exporter_MacB"/>
</dbReference>
<dbReference type="STRING" id="1203610.HMPREF1536_03296"/>
<dbReference type="RefSeq" id="WP_028726271.1">
    <property type="nucleotide sequence ID" value="NZ_AUAE01000008.1"/>
</dbReference>
<dbReference type="AlphaFoldDB" id="A0A0F5JD82"/>